<protein>
    <submittedName>
        <fullName evidence="2">Uncharacterized protein</fullName>
    </submittedName>
</protein>
<evidence type="ECO:0000256" key="1">
    <source>
        <dbReference type="SAM" id="Phobius"/>
    </source>
</evidence>
<dbReference type="KEGG" id="psi:S70_18760"/>
<evidence type="ECO:0000313" key="2">
    <source>
        <dbReference type="EMBL" id="AFH95553.1"/>
    </source>
</evidence>
<keyword evidence="1" id="KW-0472">Membrane</keyword>
<dbReference type="AlphaFoldDB" id="A0A140SSY9"/>
<keyword evidence="1" id="KW-1133">Transmembrane helix</keyword>
<accession>A0A140SSY9</accession>
<dbReference type="HOGENOM" id="CLU_1433337_0_0_6"/>
<name>A0A140SSY9_PROSM</name>
<sequence>MTVVDFFTILGSFASAGAIIVSLIVYNCQVRKEKTNKNAQDINERKALFTLIGNNVSETRSILEQVKRFSDYSQKHGKLPASLQQDSSGINCVSTSLGGFDFYTAKAVNVNFVEFILDICRIDNKLALELLDISKRKDEYNFEVLQRPLSFVDDKGTTKNLEDSIRMVTSSAEYFYEKLIEIEGILSLK</sequence>
<dbReference type="RefSeq" id="WP_014658127.1">
    <property type="nucleotide sequence ID" value="NC_017731.1"/>
</dbReference>
<dbReference type="Proteomes" id="UP000005012">
    <property type="component" value="Chromosome"/>
</dbReference>
<keyword evidence="1" id="KW-0812">Transmembrane</keyword>
<dbReference type="EMBL" id="CP003488">
    <property type="protein sequence ID" value="AFH95553.1"/>
    <property type="molecule type" value="Genomic_DNA"/>
</dbReference>
<reference evidence="2 3" key="1">
    <citation type="journal article" date="2012" name="J. Bacteriol.">
        <title>Complete Genome Sequence of Providencia stuartii Clinical Isolate MRSN 2154.</title>
        <authorList>
            <person name="Clifford R.J."/>
            <person name="Hang J."/>
            <person name="Riley M.C."/>
            <person name="Onmus-Leone F."/>
            <person name="Kuschner R.A."/>
            <person name="Lesho E.P."/>
            <person name="Waterman P.E."/>
        </authorList>
    </citation>
    <scope>NUCLEOTIDE SEQUENCE [LARGE SCALE GENOMIC DNA]</scope>
    <source>
        <strain evidence="2 3">MRSN 2154</strain>
    </source>
</reference>
<feature type="transmembrane region" description="Helical" evidence="1">
    <location>
        <begin position="6"/>
        <end position="28"/>
    </location>
</feature>
<dbReference type="OrthoDB" id="10019675at2"/>
<reference evidence="3" key="2">
    <citation type="submission" date="2012-04" db="EMBL/GenBank/DDBJ databases">
        <title>Complete genome sequence of Providencia stuartii clinical isolate MRSN 2154.</title>
        <authorList>
            <person name="Clifford R.J."/>
            <person name="Hang J."/>
            <person name="Riley M.C."/>
            <person name="Onmus-Leone F."/>
            <person name="Kuschner R.A."/>
            <person name="Lesho E.P."/>
            <person name="Waterman P.E."/>
        </authorList>
    </citation>
    <scope>NUCLEOTIDE SEQUENCE [LARGE SCALE GENOMIC DNA]</scope>
    <source>
        <strain evidence="3">MRSN 2154</strain>
    </source>
</reference>
<gene>
    <name evidence="2" type="ordered locus">S70_18760</name>
</gene>
<dbReference type="PATRIC" id="fig|1157951.4.peg.3767"/>
<evidence type="ECO:0000313" key="3">
    <source>
        <dbReference type="Proteomes" id="UP000005012"/>
    </source>
</evidence>
<organism evidence="2 3">
    <name type="scientific">Providencia stuartii (strain MRSN 2154)</name>
    <dbReference type="NCBI Taxonomy" id="1157951"/>
    <lineage>
        <taxon>Bacteria</taxon>
        <taxon>Pseudomonadati</taxon>
        <taxon>Pseudomonadota</taxon>
        <taxon>Gammaproteobacteria</taxon>
        <taxon>Enterobacterales</taxon>
        <taxon>Morganellaceae</taxon>
        <taxon>Providencia</taxon>
    </lineage>
</organism>
<dbReference type="GeneID" id="93519719"/>
<proteinExistence type="predicted"/>